<dbReference type="AlphaFoldDB" id="A0A1M6HQF9"/>
<dbReference type="Proteomes" id="UP000324781">
    <property type="component" value="Unassembled WGS sequence"/>
</dbReference>
<reference evidence="2 3" key="1">
    <citation type="submission" date="2016-11" db="EMBL/GenBank/DDBJ databases">
        <authorList>
            <person name="Varghese N."/>
            <person name="Submissions S."/>
        </authorList>
    </citation>
    <scope>NUCLEOTIDE SEQUENCE [LARGE SCALE GENOMIC DNA]</scope>
    <source>
        <strain evidence="2 3">DSM 19027</strain>
    </source>
</reference>
<protein>
    <recommendedName>
        <fullName evidence="1">Polymerase/histidinol phosphatase N-terminal domain-containing protein</fullName>
    </recommendedName>
</protein>
<organism evidence="2 3">
    <name type="scientific">Thermoclostridium caenicola</name>
    <dbReference type="NCBI Taxonomy" id="659425"/>
    <lineage>
        <taxon>Bacteria</taxon>
        <taxon>Bacillati</taxon>
        <taxon>Bacillota</taxon>
        <taxon>Clostridia</taxon>
        <taxon>Eubacteriales</taxon>
        <taxon>Oscillospiraceae</taxon>
        <taxon>Thermoclostridium</taxon>
    </lineage>
</organism>
<name>A0A1M6HQF9_9FIRM</name>
<dbReference type="PANTHER" id="PTHR42924:SF3">
    <property type="entry name" value="POLYMERASE_HISTIDINOL PHOSPHATASE N-TERMINAL DOMAIN-CONTAINING PROTEIN"/>
    <property type="match status" value="1"/>
</dbReference>
<proteinExistence type="predicted"/>
<dbReference type="InterPro" id="IPR052018">
    <property type="entry name" value="PHP_domain"/>
</dbReference>
<dbReference type="SUPFAM" id="SSF89550">
    <property type="entry name" value="PHP domain-like"/>
    <property type="match status" value="1"/>
</dbReference>
<dbReference type="InterPro" id="IPR003141">
    <property type="entry name" value="Pol/His_phosphatase_N"/>
</dbReference>
<dbReference type="Gene3D" id="1.10.150.650">
    <property type="match status" value="1"/>
</dbReference>
<dbReference type="CDD" id="cd07438">
    <property type="entry name" value="PHP_HisPPase_AMP"/>
    <property type="match status" value="1"/>
</dbReference>
<sequence length="282" mass="31815">MLEKYYQGLMNDPRDVRVDLHMHSNASDGTWSPEELVRHVKEAGIRIFALTDHNTVAYVSRTAALAKTQGLFFIPGVEIDSIHAGYTYHILGLGIDVENSSLQLLLKDQEEKMAMRDKKAIAYLTSRYPQVSAEDYDRYEDDRRRGGWKSLNYCIDKGLCTDYKEFFALFPEDSPLSEPPGFHPADEVIAIIKKAGGYAVLAHPGTGFYNPDYRAVLHDMLKMGIQGVECYHIENSEEVTRYTRAFCMEHGLLITGGSDCHGSFVAKRRLGNPDVRLSDLVL</sequence>
<dbReference type="InterPro" id="IPR016195">
    <property type="entry name" value="Pol/histidinol_Pase-like"/>
</dbReference>
<dbReference type="InterPro" id="IPR004013">
    <property type="entry name" value="PHP_dom"/>
</dbReference>
<accession>A0A1M6HQF9</accession>
<evidence type="ECO:0000313" key="2">
    <source>
        <dbReference type="EMBL" id="SHJ24439.1"/>
    </source>
</evidence>
<dbReference type="Gene3D" id="3.20.20.140">
    <property type="entry name" value="Metal-dependent hydrolases"/>
    <property type="match status" value="1"/>
</dbReference>
<keyword evidence="3" id="KW-1185">Reference proteome</keyword>
<dbReference type="EMBL" id="FQZP01000034">
    <property type="protein sequence ID" value="SHJ24439.1"/>
    <property type="molecule type" value="Genomic_DNA"/>
</dbReference>
<gene>
    <name evidence="2" type="ORF">SAMN05444373_103426</name>
</gene>
<dbReference type="PANTHER" id="PTHR42924">
    <property type="entry name" value="EXONUCLEASE"/>
    <property type="match status" value="1"/>
</dbReference>
<feature type="domain" description="Polymerase/histidinol phosphatase N-terminal" evidence="1">
    <location>
        <begin position="18"/>
        <end position="83"/>
    </location>
</feature>
<dbReference type="SMART" id="SM00481">
    <property type="entry name" value="POLIIIAc"/>
    <property type="match status" value="1"/>
</dbReference>
<dbReference type="GO" id="GO:0035312">
    <property type="term" value="F:5'-3' DNA exonuclease activity"/>
    <property type="evidence" value="ECO:0007669"/>
    <property type="project" value="TreeGrafter"/>
</dbReference>
<evidence type="ECO:0000259" key="1">
    <source>
        <dbReference type="SMART" id="SM00481"/>
    </source>
</evidence>
<evidence type="ECO:0000313" key="3">
    <source>
        <dbReference type="Proteomes" id="UP000324781"/>
    </source>
</evidence>
<dbReference type="OrthoDB" id="9804333at2"/>
<dbReference type="GO" id="GO:0004534">
    <property type="term" value="F:5'-3' RNA exonuclease activity"/>
    <property type="evidence" value="ECO:0007669"/>
    <property type="project" value="TreeGrafter"/>
</dbReference>
<dbReference type="RefSeq" id="WP_149679045.1">
    <property type="nucleotide sequence ID" value="NZ_FQZP01000034.1"/>
</dbReference>
<dbReference type="Pfam" id="PF02811">
    <property type="entry name" value="PHP"/>
    <property type="match status" value="1"/>
</dbReference>